<comment type="caution">
    <text evidence="1">The sequence shown here is derived from an EMBL/GenBank/DDBJ whole genome shotgun (WGS) entry which is preliminary data.</text>
</comment>
<accession>A0A7W3AN90</accession>
<evidence type="ECO:0000313" key="1">
    <source>
        <dbReference type="EMBL" id="MBA7900518.1"/>
    </source>
</evidence>
<dbReference type="Proteomes" id="UP000518474">
    <property type="component" value="Unassembled WGS sequence"/>
</dbReference>
<evidence type="ECO:0000313" key="2">
    <source>
        <dbReference type="Proteomes" id="UP000518474"/>
    </source>
</evidence>
<dbReference type="AlphaFoldDB" id="A0A7W3AN90"/>
<name>A0A7W3AN90_9ESCH</name>
<dbReference type="RefSeq" id="WP_021551806.1">
    <property type="nucleotide sequence ID" value="NZ_CP056699.1"/>
</dbReference>
<reference evidence="1 2" key="1">
    <citation type="submission" date="2020-06" db="EMBL/GenBank/DDBJ databases">
        <title>REHAB project genomes.</title>
        <authorList>
            <person name="Shaw L.P."/>
        </authorList>
    </citation>
    <scope>NUCLEOTIDE SEQUENCE [LARGE SCALE GENOMIC DNA]</scope>
    <source>
        <strain evidence="1 2">RHBSTW-00604</strain>
    </source>
</reference>
<organism evidence="1 2">
    <name type="scientific">Escherichia marmotae</name>
    <dbReference type="NCBI Taxonomy" id="1499973"/>
    <lineage>
        <taxon>Bacteria</taxon>
        <taxon>Pseudomonadati</taxon>
        <taxon>Pseudomonadota</taxon>
        <taxon>Gammaproteobacteria</taxon>
        <taxon>Enterobacterales</taxon>
        <taxon>Enterobacteriaceae</taxon>
        <taxon>Escherichia</taxon>
    </lineage>
</organism>
<gene>
    <name evidence="1" type="ORF">HV245_20565</name>
</gene>
<sequence length="217" mass="23809">MQKIAIFSLSTNKPLMATAVLKDGALVIDKVKPLPASAIEQKRKIPPAIAELRKSEFKVLVDEITPTISAGTGASQVTLKTRHADGRAAIIVGMERYRELKLQRLLSLPDKNKGAFEIPDSIVDTEYNGNGEEVYRVNWQDIRPEHILMILCCYATVYHNVASADYLKQMTGAVEKENKAGIMASFLSIISDQKAKAGNTQPKSLAGQVIDEDTVIL</sequence>
<dbReference type="EMBL" id="JABXPT010000014">
    <property type="protein sequence ID" value="MBA7900518.1"/>
    <property type="molecule type" value="Genomic_DNA"/>
</dbReference>
<protein>
    <submittedName>
        <fullName evidence="1">Maturation control protein</fullName>
    </submittedName>
</protein>
<proteinExistence type="predicted"/>